<dbReference type="Proteomes" id="UP001062846">
    <property type="component" value="Chromosome 10"/>
</dbReference>
<protein>
    <submittedName>
        <fullName evidence="1">Uncharacterized protein</fullName>
    </submittedName>
</protein>
<keyword evidence="2" id="KW-1185">Reference proteome</keyword>
<sequence>MYTNNSNFTYSKKHICILPIPFFIPTYTPDSLLAFLYSSNIHIIFTNEREKLKPRKIKSFAQSSAVLQSDLRSDLSRPSSVLCPPSPPAICRGLPHLRPRRIRRQRDCPLRLIRSTSTSPLTSGRLSALASALTTTSPTPTSPPAPFPSAKINLC</sequence>
<organism evidence="1 2">
    <name type="scientific">Rhododendron molle</name>
    <name type="common">Chinese azalea</name>
    <name type="synonym">Azalea mollis</name>
    <dbReference type="NCBI Taxonomy" id="49168"/>
    <lineage>
        <taxon>Eukaryota</taxon>
        <taxon>Viridiplantae</taxon>
        <taxon>Streptophyta</taxon>
        <taxon>Embryophyta</taxon>
        <taxon>Tracheophyta</taxon>
        <taxon>Spermatophyta</taxon>
        <taxon>Magnoliopsida</taxon>
        <taxon>eudicotyledons</taxon>
        <taxon>Gunneridae</taxon>
        <taxon>Pentapetalae</taxon>
        <taxon>asterids</taxon>
        <taxon>Ericales</taxon>
        <taxon>Ericaceae</taxon>
        <taxon>Ericoideae</taxon>
        <taxon>Rhodoreae</taxon>
        <taxon>Rhododendron</taxon>
    </lineage>
</organism>
<name>A0ACC0M0B6_RHOML</name>
<gene>
    <name evidence="1" type="ORF">RHMOL_Rhmol10G0077800</name>
</gene>
<comment type="caution">
    <text evidence="1">The sequence shown here is derived from an EMBL/GenBank/DDBJ whole genome shotgun (WGS) entry which is preliminary data.</text>
</comment>
<proteinExistence type="predicted"/>
<accession>A0ACC0M0B6</accession>
<reference evidence="1" key="1">
    <citation type="submission" date="2022-02" db="EMBL/GenBank/DDBJ databases">
        <title>Plant Genome Project.</title>
        <authorList>
            <person name="Zhang R.-G."/>
        </authorList>
    </citation>
    <scope>NUCLEOTIDE SEQUENCE</scope>
    <source>
        <strain evidence="1">AT1</strain>
    </source>
</reference>
<dbReference type="EMBL" id="CM046397">
    <property type="protein sequence ID" value="KAI8534277.1"/>
    <property type="molecule type" value="Genomic_DNA"/>
</dbReference>
<evidence type="ECO:0000313" key="1">
    <source>
        <dbReference type="EMBL" id="KAI8534277.1"/>
    </source>
</evidence>
<evidence type="ECO:0000313" key="2">
    <source>
        <dbReference type="Proteomes" id="UP001062846"/>
    </source>
</evidence>